<reference evidence="2" key="2">
    <citation type="submission" date="2021-04" db="EMBL/GenBank/DDBJ databases">
        <authorList>
            <person name="Gilroy R."/>
        </authorList>
    </citation>
    <scope>NUCLEOTIDE SEQUENCE</scope>
    <source>
        <strain evidence="2">B5-657</strain>
    </source>
</reference>
<name>A0A9E2NN18_9FIRM</name>
<dbReference type="InterPro" id="IPR008145">
    <property type="entry name" value="GK/Ca_channel_bsu"/>
</dbReference>
<evidence type="ECO:0000313" key="2">
    <source>
        <dbReference type="EMBL" id="MBU3803958.1"/>
    </source>
</evidence>
<dbReference type="InterPro" id="IPR020590">
    <property type="entry name" value="Guanylate_kinase_CS"/>
</dbReference>
<keyword evidence="2" id="KW-0418">Kinase</keyword>
<keyword evidence="2" id="KW-0808">Transferase</keyword>
<dbReference type="PROSITE" id="PS00856">
    <property type="entry name" value="GUANYLATE_KINASE_1"/>
    <property type="match status" value="1"/>
</dbReference>
<feature type="domain" description="Guanylate kinase-like" evidence="1">
    <location>
        <begin position="2"/>
        <end position="190"/>
    </location>
</feature>
<organism evidence="2 3">
    <name type="scientific">Candidatus Cellulosilyticum pullistercoris</name>
    <dbReference type="NCBI Taxonomy" id="2838521"/>
    <lineage>
        <taxon>Bacteria</taxon>
        <taxon>Bacillati</taxon>
        <taxon>Bacillota</taxon>
        <taxon>Clostridia</taxon>
        <taxon>Lachnospirales</taxon>
        <taxon>Cellulosilyticaceae</taxon>
        <taxon>Cellulosilyticum</taxon>
    </lineage>
</organism>
<dbReference type="PROSITE" id="PS50052">
    <property type="entry name" value="GUANYLATE_KINASE_2"/>
    <property type="match status" value="1"/>
</dbReference>
<dbReference type="SUPFAM" id="SSF52540">
    <property type="entry name" value="P-loop containing nucleoside triphosphate hydrolases"/>
    <property type="match status" value="1"/>
</dbReference>
<dbReference type="Pfam" id="PF00625">
    <property type="entry name" value="Guanylate_kin"/>
    <property type="match status" value="1"/>
</dbReference>
<comment type="caution">
    <text evidence="2">The sequence shown here is derived from an EMBL/GenBank/DDBJ whole genome shotgun (WGS) entry which is preliminary data.</text>
</comment>
<dbReference type="Proteomes" id="UP000824229">
    <property type="component" value="Unassembled WGS sequence"/>
</dbReference>
<evidence type="ECO:0000259" key="1">
    <source>
        <dbReference type="PROSITE" id="PS50052"/>
    </source>
</evidence>
<sequence length="193" mass="22776">MGKIFCLMGKSSSGKDTIFKNLINEEALKPIVSYTTRPMRINEVEGREYHFINKETLDLYEAENKVIEQRVYQTVHGPWHYATIDDGQINLKTTNYIIIVTLEAYNSLVKYFGQEYIIPIYIEVEDSIRLERAISRERKQINPNYEEICRRFLADSVDFSKEALKEAHIQSFYQNINLEDCMKNIKKDIYKLI</sequence>
<dbReference type="EMBL" id="JAHLFQ010000090">
    <property type="protein sequence ID" value="MBU3803958.1"/>
    <property type="molecule type" value="Genomic_DNA"/>
</dbReference>
<dbReference type="SMART" id="SM00072">
    <property type="entry name" value="GuKc"/>
    <property type="match status" value="1"/>
</dbReference>
<reference evidence="2" key="1">
    <citation type="journal article" date="2021" name="PeerJ">
        <title>Extensive microbial diversity within the chicken gut microbiome revealed by metagenomics and culture.</title>
        <authorList>
            <person name="Gilroy R."/>
            <person name="Ravi A."/>
            <person name="Getino M."/>
            <person name="Pursley I."/>
            <person name="Horton D.L."/>
            <person name="Alikhan N.F."/>
            <person name="Baker D."/>
            <person name="Gharbi K."/>
            <person name="Hall N."/>
            <person name="Watson M."/>
            <person name="Adriaenssens E.M."/>
            <person name="Foster-Nyarko E."/>
            <person name="Jarju S."/>
            <person name="Secka A."/>
            <person name="Antonio M."/>
            <person name="Oren A."/>
            <person name="Chaudhuri R.R."/>
            <person name="La Ragione R."/>
            <person name="Hildebrand F."/>
            <person name="Pallen M.J."/>
        </authorList>
    </citation>
    <scope>NUCLEOTIDE SEQUENCE</scope>
    <source>
        <strain evidence="2">B5-657</strain>
    </source>
</reference>
<dbReference type="AlphaFoldDB" id="A0A9E2NN18"/>
<evidence type="ECO:0000313" key="3">
    <source>
        <dbReference type="Proteomes" id="UP000824229"/>
    </source>
</evidence>
<accession>A0A9E2NN18</accession>
<dbReference type="Gene3D" id="3.40.50.300">
    <property type="entry name" value="P-loop containing nucleotide triphosphate hydrolases"/>
    <property type="match status" value="1"/>
</dbReference>
<dbReference type="InterPro" id="IPR027417">
    <property type="entry name" value="P-loop_NTPase"/>
</dbReference>
<gene>
    <name evidence="2" type="ORF">H9872_04285</name>
</gene>
<proteinExistence type="predicted"/>
<dbReference type="GO" id="GO:0016301">
    <property type="term" value="F:kinase activity"/>
    <property type="evidence" value="ECO:0007669"/>
    <property type="project" value="UniProtKB-KW"/>
</dbReference>
<protein>
    <submittedName>
        <fullName evidence="2">Guanylate kinase</fullName>
    </submittedName>
</protein>
<dbReference type="InterPro" id="IPR008144">
    <property type="entry name" value="Guanylate_kin-like_dom"/>
</dbReference>